<dbReference type="Proteomes" id="UP000217465">
    <property type="component" value="Unassembled WGS sequence"/>
</dbReference>
<dbReference type="PROSITE" id="PS50126">
    <property type="entry name" value="S1"/>
    <property type="match status" value="1"/>
</dbReference>
<dbReference type="OMA" id="NAQSEDF"/>
<gene>
    <name evidence="3" type="primary">yugI</name>
    <name evidence="3" type="ORF">A9Y57_00006</name>
    <name evidence="2" type="ORF">P7G31_03970</name>
</gene>
<dbReference type="GeneID" id="61420780"/>
<feature type="domain" description="S1 motif" evidence="1">
    <location>
        <begin position="4"/>
        <end position="73"/>
    </location>
</feature>
<evidence type="ECO:0000313" key="3">
    <source>
        <dbReference type="EMBL" id="PCH14422.1"/>
    </source>
</evidence>
<name>A0A0E2UE37_9STRE</name>
<reference evidence="2" key="2">
    <citation type="submission" date="2023-03" db="EMBL/GenBank/DDBJ databases">
        <authorList>
            <person name="Shen W."/>
            <person name="Cai J."/>
        </authorList>
    </citation>
    <scope>NUCLEOTIDE SEQUENCE</scope>
    <source>
        <strain evidence="2">P82-2</strain>
    </source>
</reference>
<evidence type="ECO:0000313" key="4">
    <source>
        <dbReference type="Proteomes" id="UP000217465"/>
    </source>
</evidence>
<dbReference type="Gene3D" id="2.40.50.140">
    <property type="entry name" value="Nucleic acid-binding proteins"/>
    <property type="match status" value="1"/>
</dbReference>
<dbReference type="Proteomes" id="UP001180515">
    <property type="component" value="Unassembled WGS sequence"/>
</dbReference>
<dbReference type="AlphaFoldDB" id="A0A0E2UE37"/>
<dbReference type="NCBIfam" id="NF040579">
    <property type="entry name" value="S1_dom_CvfD"/>
    <property type="match status" value="1"/>
</dbReference>
<dbReference type="OrthoDB" id="9810507at2"/>
<dbReference type="STRING" id="936154.STP_1232"/>
<dbReference type="NCBIfam" id="NF005573">
    <property type="entry name" value="PRK07252.1"/>
    <property type="match status" value="1"/>
</dbReference>
<dbReference type="InterPro" id="IPR050437">
    <property type="entry name" value="Ribos_protein_bS1-like"/>
</dbReference>
<reference evidence="3 4" key="1">
    <citation type="submission" date="2016-06" db="EMBL/GenBank/DDBJ databases">
        <authorList>
            <person name="Haines A.N."/>
            <person name="Council K.R."/>
        </authorList>
    </citation>
    <scope>NUCLEOTIDE SEQUENCE [LARGE SCALE GENOMIC DNA]</scope>
    <source>
        <strain evidence="3 4">SP158-29</strain>
    </source>
</reference>
<dbReference type="EMBL" id="NSGR01000001">
    <property type="protein sequence ID" value="PCH14422.1"/>
    <property type="molecule type" value="Genomic_DNA"/>
</dbReference>
<comment type="caution">
    <text evidence="3">The sequence shown here is derived from an EMBL/GenBank/DDBJ whole genome shotgun (WGS) entry which is preliminary data.</text>
</comment>
<evidence type="ECO:0000313" key="2">
    <source>
        <dbReference type="EMBL" id="MDT2731410.1"/>
    </source>
</evidence>
<dbReference type="EMBL" id="JARQAG010000004">
    <property type="protein sequence ID" value="MDT2731410.1"/>
    <property type="molecule type" value="Genomic_DNA"/>
</dbReference>
<dbReference type="GO" id="GO:0003729">
    <property type="term" value="F:mRNA binding"/>
    <property type="evidence" value="ECO:0007669"/>
    <property type="project" value="TreeGrafter"/>
</dbReference>
<dbReference type="eggNOG" id="COG1098">
    <property type="taxonomic scope" value="Bacteria"/>
</dbReference>
<dbReference type="GO" id="GO:0006412">
    <property type="term" value="P:translation"/>
    <property type="evidence" value="ECO:0007669"/>
    <property type="project" value="TreeGrafter"/>
</dbReference>
<dbReference type="PANTHER" id="PTHR10724">
    <property type="entry name" value="30S RIBOSOMAL PROTEIN S1"/>
    <property type="match status" value="1"/>
</dbReference>
<dbReference type="Pfam" id="PF00575">
    <property type="entry name" value="S1"/>
    <property type="match status" value="1"/>
</dbReference>
<dbReference type="SUPFAM" id="SSF50249">
    <property type="entry name" value="Nucleic acid-binding proteins"/>
    <property type="match status" value="1"/>
</dbReference>
<organism evidence="3 4">
    <name type="scientific">Streptococcus parauberis</name>
    <dbReference type="NCBI Taxonomy" id="1348"/>
    <lineage>
        <taxon>Bacteria</taxon>
        <taxon>Bacillati</taxon>
        <taxon>Bacillota</taxon>
        <taxon>Bacilli</taxon>
        <taxon>Lactobacillales</taxon>
        <taxon>Streptococcaceae</taxon>
        <taxon>Streptococcus</taxon>
    </lineage>
</organism>
<dbReference type="GO" id="GO:0003735">
    <property type="term" value="F:structural constituent of ribosome"/>
    <property type="evidence" value="ECO:0007669"/>
    <property type="project" value="TreeGrafter"/>
</dbReference>
<accession>A0A0E2UE37</accession>
<dbReference type="InterPro" id="IPR003029">
    <property type="entry name" value="S1_domain"/>
</dbReference>
<dbReference type="RefSeq" id="WP_003103672.1">
    <property type="nucleotide sequence ID" value="NZ_BAWT01000021.1"/>
</dbReference>
<proteinExistence type="predicted"/>
<dbReference type="SMART" id="SM00316">
    <property type="entry name" value="S1"/>
    <property type="match status" value="1"/>
</dbReference>
<protein>
    <submittedName>
        <fullName evidence="3">General stress protein 13</fullName>
    </submittedName>
    <submittedName>
        <fullName evidence="2">S1 RNA-binding domain-containing protein</fullName>
    </submittedName>
</protein>
<sequence length="117" mass="13174">MKIGDKLHGKITGIKPYGAFVALEDGTTGLVHISEIKSGYIDNINDILCKGQEVLVQVVDVDEFTNKASLSLRTLEEEKHTITHRHRFTNSRLSIGFKPLAKELPQWINEGLENFKK</sequence>
<dbReference type="InterPro" id="IPR012340">
    <property type="entry name" value="NA-bd_OB-fold"/>
</dbReference>
<evidence type="ECO:0000259" key="1">
    <source>
        <dbReference type="PROSITE" id="PS50126"/>
    </source>
</evidence>